<dbReference type="InterPro" id="IPR050327">
    <property type="entry name" value="Proton-linked_MCT"/>
</dbReference>
<evidence type="ECO:0000313" key="2">
    <source>
        <dbReference type="EMBL" id="WAR22069.1"/>
    </source>
</evidence>
<dbReference type="InterPro" id="IPR011701">
    <property type="entry name" value="MFS"/>
</dbReference>
<dbReference type="Proteomes" id="UP001164746">
    <property type="component" value="Chromosome 12"/>
</dbReference>
<dbReference type="EMBL" id="CP111023">
    <property type="protein sequence ID" value="WAR22069.1"/>
    <property type="molecule type" value="Genomic_DNA"/>
</dbReference>
<dbReference type="SUPFAM" id="SSF103473">
    <property type="entry name" value="MFS general substrate transporter"/>
    <property type="match status" value="1"/>
</dbReference>
<dbReference type="Gene3D" id="1.20.1250.20">
    <property type="entry name" value="MFS general substrate transporter like domains"/>
    <property type="match status" value="1"/>
</dbReference>
<name>A0ABY7FMH9_MYAAR</name>
<feature type="transmembrane region" description="Helical" evidence="1">
    <location>
        <begin position="208"/>
        <end position="228"/>
    </location>
</feature>
<accession>A0ABY7FMH9</accession>
<sequence>MEDGLTTIEEKANSEDEDHILLASFKSLDVEMNGAASDGCAKNTHVQLISTDIQTCSDKIDSAPGAVTNASSFEEQSKLSKFLVCAGACLSMSLTAVLLFMFGVLLLAFVDNFDGQLVKMTSILSLHFGLNTLLGPFCTLFIDRFSCRASLVTGGFLQCVSFLGSAFIKDINGLMPVLGVIGGIGSCMCGTPVPVVISYSFGKHRAKFVTISQVVIGISMFIGSPLAFALLDMYALRGTLLIMAGLGANICVFGMLCKPNEREKSLQRHEERSSRPNELKTKKFQSLLEMCKKFSFMTFLLSTFTWNFVLAIIMLQLPYFISETKTHKDISGVMIIFSISNLAGRILGVLIVFLQNINLQILHVISLAVLGAFVTAFPLYNHLVNSEYVFAAMCGLCTGLPNCLMVPISLQLAGVSRLSAAHGLISFACGVGIVIGPPIASICYKSFGTYNGSFLVAGIVALAGSAFGILTSVFETPKNAEGNILCN</sequence>
<feature type="transmembrane region" description="Helical" evidence="1">
    <location>
        <begin position="149"/>
        <end position="168"/>
    </location>
</feature>
<feature type="transmembrane region" description="Helical" evidence="1">
    <location>
        <begin position="388"/>
        <end position="408"/>
    </location>
</feature>
<proteinExistence type="predicted"/>
<feature type="transmembrane region" description="Helical" evidence="1">
    <location>
        <begin position="452"/>
        <end position="474"/>
    </location>
</feature>
<reference evidence="2" key="1">
    <citation type="submission" date="2022-11" db="EMBL/GenBank/DDBJ databases">
        <title>Centuries of genome instability and evolution in soft-shell clam transmissible cancer (bioRxiv).</title>
        <authorList>
            <person name="Hart S.F.M."/>
            <person name="Yonemitsu M.A."/>
            <person name="Giersch R.M."/>
            <person name="Beal B.F."/>
            <person name="Arriagada G."/>
            <person name="Davis B.W."/>
            <person name="Ostrander E.A."/>
            <person name="Goff S.P."/>
            <person name="Metzger M.J."/>
        </authorList>
    </citation>
    <scope>NUCLEOTIDE SEQUENCE</scope>
    <source>
        <strain evidence="2">MELC-2E11</strain>
        <tissue evidence="2">Siphon/mantle</tissue>
    </source>
</reference>
<keyword evidence="1" id="KW-0472">Membrane</keyword>
<keyword evidence="3" id="KW-1185">Reference proteome</keyword>
<feature type="transmembrane region" description="Helical" evidence="1">
    <location>
        <begin position="82"/>
        <end position="110"/>
    </location>
</feature>
<dbReference type="PANTHER" id="PTHR11360:SF299">
    <property type="entry name" value="GEM-1"/>
    <property type="match status" value="1"/>
</dbReference>
<dbReference type="Pfam" id="PF07690">
    <property type="entry name" value="MFS_1"/>
    <property type="match status" value="1"/>
</dbReference>
<evidence type="ECO:0000313" key="3">
    <source>
        <dbReference type="Proteomes" id="UP001164746"/>
    </source>
</evidence>
<feature type="transmembrane region" description="Helical" evidence="1">
    <location>
        <begin position="296"/>
        <end position="321"/>
    </location>
</feature>
<gene>
    <name evidence="2" type="ORF">MAR_016043</name>
</gene>
<feature type="transmembrane region" description="Helical" evidence="1">
    <location>
        <begin position="234"/>
        <end position="257"/>
    </location>
</feature>
<feature type="transmembrane region" description="Helical" evidence="1">
    <location>
        <begin position="361"/>
        <end position="382"/>
    </location>
</feature>
<feature type="transmembrane region" description="Helical" evidence="1">
    <location>
        <begin position="122"/>
        <end position="142"/>
    </location>
</feature>
<dbReference type="InterPro" id="IPR036259">
    <property type="entry name" value="MFS_trans_sf"/>
</dbReference>
<protein>
    <submittedName>
        <fullName evidence="2">MOT12-like protein</fullName>
    </submittedName>
</protein>
<dbReference type="PANTHER" id="PTHR11360">
    <property type="entry name" value="MONOCARBOXYLATE TRANSPORTER"/>
    <property type="match status" value="1"/>
</dbReference>
<keyword evidence="1" id="KW-1133">Transmembrane helix</keyword>
<feature type="transmembrane region" description="Helical" evidence="1">
    <location>
        <begin position="333"/>
        <end position="354"/>
    </location>
</feature>
<feature type="transmembrane region" description="Helical" evidence="1">
    <location>
        <begin position="174"/>
        <end position="196"/>
    </location>
</feature>
<feature type="transmembrane region" description="Helical" evidence="1">
    <location>
        <begin position="420"/>
        <end position="440"/>
    </location>
</feature>
<organism evidence="2 3">
    <name type="scientific">Mya arenaria</name>
    <name type="common">Soft-shell clam</name>
    <dbReference type="NCBI Taxonomy" id="6604"/>
    <lineage>
        <taxon>Eukaryota</taxon>
        <taxon>Metazoa</taxon>
        <taxon>Spiralia</taxon>
        <taxon>Lophotrochozoa</taxon>
        <taxon>Mollusca</taxon>
        <taxon>Bivalvia</taxon>
        <taxon>Autobranchia</taxon>
        <taxon>Heteroconchia</taxon>
        <taxon>Euheterodonta</taxon>
        <taxon>Imparidentia</taxon>
        <taxon>Neoheterodontei</taxon>
        <taxon>Myida</taxon>
        <taxon>Myoidea</taxon>
        <taxon>Myidae</taxon>
        <taxon>Mya</taxon>
    </lineage>
</organism>
<evidence type="ECO:0000256" key="1">
    <source>
        <dbReference type="SAM" id="Phobius"/>
    </source>
</evidence>
<keyword evidence="1" id="KW-0812">Transmembrane</keyword>